<dbReference type="Proteomes" id="UP001209540">
    <property type="component" value="Unassembled WGS sequence"/>
</dbReference>
<gene>
    <name evidence="1" type="ORF">BDA99DRAFT_501397</name>
</gene>
<name>A0AAD5KIX3_9FUNG</name>
<reference evidence="1" key="2">
    <citation type="submission" date="2023-02" db="EMBL/GenBank/DDBJ databases">
        <authorList>
            <consortium name="DOE Joint Genome Institute"/>
            <person name="Mondo S.J."/>
            <person name="Chang Y."/>
            <person name="Wang Y."/>
            <person name="Ahrendt S."/>
            <person name="Andreopoulos W."/>
            <person name="Barry K."/>
            <person name="Beard J."/>
            <person name="Benny G.L."/>
            <person name="Blankenship S."/>
            <person name="Bonito G."/>
            <person name="Cuomo C."/>
            <person name="Desiro A."/>
            <person name="Gervers K.A."/>
            <person name="Hundley H."/>
            <person name="Kuo A."/>
            <person name="LaButti K."/>
            <person name="Lang B.F."/>
            <person name="Lipzen A."/>
            <person name="O'Donnell K."/>
            <person name="Pangilinan J."/>
            <person name="Reynolds N."/>
            <person name="Sandor L."/>
            <person name="Smith M.W."/>
            <person name="Tsang A."/>
            <person name="Grigoriev I.V."/>
            <person name="Stajich J.E."/>
            <person name="Spatafora J.W."/>
        </authorList>
    </citation>
    <scope>NUCLEOTIDE SEQUENCE</scope>
    <source>
        <strain evidence="1">RSA 2281</strain>
    </source>
</reference>
<comment type="caution">
    <text evidence="1">The sequence shown here is derived from an EMBL/GenBank/DDBJ whole genome shotgun (WGS) entry which is preliminary data.</text>
</comment>
<dbReference type="AlphaFoldDB" id="A0AAD5KIX3"/>
<evidence type="ECO:0000313" key="2">
    <source>
        <dbReference type="Proteomes" id="UP001209540"/>
    </source>
</evidence>
<accession>A0AAD5KIX3</accession>
<organism evidence="1 2">
    <name type="scientific">Phascolomyces articulosus</name>
    <dbReference type="NCBI Taxonomy" id="60185"/>
    <lineage>
        <taxon>Eukaryota</taxon>
        <taxon>Fungi</taxon>
        <taxon>Fungi incertae sedis</taxon>
        <taxon>Mucoromycota</taxon>
        <taxon>Mucoromycotina</taxon>
        <taxon>Mucoromycetes</taxon>
        <taxon>Mucorales</taxon>
        <taxon>Lichtheimiaceae</taxon>
        <taxon>Phascolomyces</taxon>
    </lineage>
</organism>
<dbReference type="EMBL" id="JAIXMP010000006">
    <property type="protein sequence ID" value="KAI9271935.1"/>
    <property type="molecule type" value="Genomic_DNA"/>
</dbReference>
<keyword evidence="2" id="KW-1185">Reference proteome</keyword>
<proteinExistence type="predicted"/>
<protein>
    <submittedName>
        <fullName evidence="1">Uncharacterized protein</fullName>
    </submittedName>
</protein>
<reference evidence="1" key="1">
    <citation type="journal article" date="2022" name="IScience">
        <title>Evolution of zygomycete secretomes and the origins of terrestrial fungal ecologies.</title>
        <authorList>
            <person name="Chang Y."/>
            <person name="Wang Y."/>
            <person name="Mondo S."/>
            <person name="Ahrendt S."/>
            <person name="Andreopoulos W."/>
            <person name="Barry K."/>
            <person name="Beard J."/>
            <person name="Benny G.L."/>
            <person name="Blankenship S."/>
            <person name="Bonito G."/>
            <person name="Cuomo C."/>
            <person name="Desiro A."/>
            <person name="Gervers K.A."/>
            <person name="Hundley H."/>
            <person name="Kuo A."/>
            <person name="LaButti K."/>
            <person name="Lang B.F."/>
            <person name="Lipzen A."/>
            <person name="O'Donnell K."/>
            <person name="Pangilinan J."/>
            <person name="Reynolds N."/>
            <person name="Sandor L."/>
            <person name="Smith M.E."/>
            <person name="Tsang A."/>
            <person name="Grigoriev I.V."/>
            <person name="Stajich J.E."/>
            <person name="Spatafora J.W."/>
        </authorList>
    </citation>
    <scope>NUCLEOTIDE SEQUENCE</scope>
    <source>
        <strain evidence="1">RSA 2281</strain>
    </source>
</reference>
<evidence type="ECO:0000313" key="1">
    <source>
        <dbReference type="EMBL" id="KAI9271935.1"/>
    </source>
</evidence>
<sequence>MIINPNDSIYDNKLTEEDLNEINDFNAAEFDEPLPKELHEYLYPFEGKARLVQHLQYHSHTKK</sequence>